<dbReference type="PANTHER" id="PTHR45947">
    <property type="entry name" value="SULFOQUINOVOSYL TRANSFERASE SQD2"/>
    <property type="match status" value="1"/>
</dbReference>
<dbReference type="CDD" id="cd03801">
    <property type="entry name" value="GT4_PimA-like"/>
    <property type="match status" value="1"/>
</dbReference>
<dbReference type="EMBL" id="CP000473">
    <property type="protein sequence ID" value="ABJ85610.1"/>
    <property type="molecule type" value="Genomic_DNA"/>
</dbReference>
<dbReference type="STRING" id="234267.Acid_4651"/>
<reference evidence="2" key="1">
    <citation type="submission" date="2006-10" db="EMBL/GenBank/DDBJ databases">
        <title>Complete sequence of Solibacter usitatus Ellin6076.</title>
        <authorList>
            <consortium name="US DOE Joint Genome Institute"/>
            <person name="Copeland A."/>
            <person name="Lucas S."/>
            <person name="Lapidus A."/>
            <person name="Barry K."/>
            <person name="Detter J.C."/>
            <person name="Glavina del Rio T."/>
            <person name="Hammon N."/>
            <person name="Israni S."/>
            <person name="Dalin E."/>
            <person name="Tice H."/>
            <person name="Pitluck S."/>
            <person name="Thompson L.S."/>
            <person name="Brettin T."/>
            <person name="Bruce D."/>
            <person name="Han C."/>
            <person name="Tapia R."/>
            <person name="Gilna P."/>
            <person name="Schmutz J."/>
            <person name="Larimer F."/>
            <person name="Land M."/>
            <person name="Hauser L."/>
            <person name="Kyrpides N."/>
            <person name="Mikhailova N."/>
            <person name="Janssen P.H."/>
            <person name="Kuske C.R."/>
            <person name="Richardson P."/>
        </authorList>
    </citation>
    <scope>NUCLEOTIDE SEQUENCE</scope>
    <source>
        <strain evidence="2">Ellin6076</strain>
    </source>
</reference>
<keyword evidence="2" id="KW-0808">Transferase</keyword>
<feature type="domain" description="Glycosyl transferase family 1" evidence="1">
    <location>
        <begin position="249"/>
        <end position="402"/>
    </location>
</feature>
<dbReference type="PANTHER" id="PTHR45947:SF3">
    <property type="entry name" value="SULFOQUINOVOSYL TRANSFERASE SQD2"/>
    <property type="match status" value="1"/>
</dbReference>
<protein>
    <submittedName>
        <fullName evidence="2">Glycosyl transferase, group 1</fullName>
    </submittedName>
</protein>
<dbReference type="eggNOG" id="COG0438">
    <property type="taxonomic scope" value="Bacteria"/>
</dbReference>
<dbReference type="InParanoid" id="Q01XK5"/>
<dbReference type="HOGENOM" id="CLU_009583_37_0_0"/>
<dbReference type="GO" id="GO:0016757">
    <property type="term" value="F:glycosyltransferase activity"/>
    <property type="evidence" value="ECO:0007669"/>
    <property type="project" value="InterPro"/>
</dbReference>
<dbReference type="Pfam" id="PF00534">
    <property type="entry name" value="Glycos_transf_1"/>
    <property type="match status" value="1"/>
</dbReference>
<evidence type="ECO:0000313" key="2">
    <source>
        <dbReference type="EMBL" id="ABJ85610.1"/>
    </source>
</evidence>
<dbReference type="AlphaFoldDB" id="Q01XK5"/>
<name>Q01XK5_SOLUE</name>
<dbReference type="InterPro" id="IPR001296">
    <property type="entry name" value="Glyco_trans_1"/>
</dbReference>
<evidence type="ECO:0000259" key="1">
    <source>
        <dbReference type="Pfam" id="PF00534"/>
    </source>
</evidence>
<dbReference type="InterPro" id="IPR050194">
    <property type="entry name" value="Glycosyltransferase_grp1"/>
</dbReference>
<dbReference type="CAZy" id="GT4">
    <property type="family name" value="Glycosyltransferase Family 4"/>
</dbReference>
<sequence>MEQGYLPSVLSEVICGTTFIERPSHCDQLGHRMSSANTPKAIVVHAGARDSYQVAQSLLEVGLLDQLVTNVYWSSWAKQRYGAEIPSKYVRMCLTAFLHYWVKKLMPSWKLERASDHRLGRRAGILALRHKSALVAYSYYASSAFRSAGPEGVKRILFQLHPHPRSVRKLLQEELELVPAARDSLLQEAELSLTESELEELASEPLLADAIVVASSFTLRTLVENGCGMRPTRVIPYGVDRSRFPVREQASVKGPLRVIWVGQICQRKGLSYLLDAARKLSPEKVQVVLRGYGKVDWKLLKCYGDVAIDVQQGLPHDLLLRDLHSSDIFALPSLVEGFGHSILEAMSTGLPVITTSHTCGADIVTPGVDGFLVPIRDSDAIANALEWALSNRPQLAEMGREASTKAAAYTWSTFRMRIEQAYVSFVGGTQ</sequence>
<dbReference type="Gene3D" id="3.40.50.2000">
    <property type="entry name" value="Glycogen Phosphorylase B"/>
    <property type="match status" value="2"/>
</dbReference>
<proteinExistence type="predicted"/>
<organism evidence="2">
    <name type="scientific">Solibacter usitatus (strain Ellin6076)</name>
    <dbReference type="NCBI Taxonomy" id="234267"/>
    <lineage>
        <taxon>Bacteria</taxon>
        <taxon>Pseudomonadati</taxon>
        <taxon>Acidobacteriota</taxon>
        <taxon>Terriglobia</taxon>
        <taxon>Bryobacterales</taxon>
        <taxon>Solibacteraceae</taxon>
        <taxon>Candidatus Solibacter</taxon>
    </lineage>
</organism>
<gene>
    <name evidence="2" type="ordered locus">Acid_4651</name>
</gene>
<accession>Q01XK5</accession>
<dbReference type="KEGG" id="sus:Acid_4651"/>
<dbReference type="SUPFAM" id="SSF53756">
    <property type="entry name" value="UDP-Glycosyltransferase/glycogen phosphorylase"/>
    <property type="match status" value="1"/>
</dbReference>